<dbReference type="GO" id="GO:0005886">
    <property type="term" value="C:plasma membrane"/>
    <property type="evidence" value="ECO:0007669"/>
    <property type="project" value="UniProtKB-SubCell"/>
</dbReference>
<keyword evidence="1 4" id="KW-0378">Hydrolase</keyword>
<dbReference type="AlphaFoldDB" id="A0A3B0IX06"/>
<dbReference type="UniPathway" id="UPA00084">
    <property type="reaction ID" value="UER00504"/>
</dbReference>
<dbReference type="CDD" id="cd06971">
    <property type="entry name" value="PgpA"/>
    <property type="match status" value="1"/>
</dbReference>
<keyword evidence="1" id="KW-0443">Lipid metabolism</keyword>
<keyword evidence="1" id="KW-0442">Lipid degradation</keyword>
<keyword evidence="2" id="KW-1133">Transmembrane helix</keyword>
<comment type="function">
    <text evidence="1">Lipid phosphatase which dephosphorylates phosphatidylglycerophosphate (PGP) to phosphatidylglycerol (PG).</text>
</comment>
<dbReference type="EC" id="3.1.3.27" evidence="1"/>
<dbReference type="GO" id="GO:0046872">
    <property type="term" value="F:metal ion binding"/>
    <property type="evidence" value="ECO:0007669"/>
    <property type="project" value="UniProtKB-KW"/>
</dbReference>
<comment type="pathway">
    <text evidence="1">Phospholipid metabolism; phosphatidylglycerol biosynthesis; phosphatidylglycerol from CDP-diacylglycerol: step 2/2.</text>
</comment>
<keyword evidence="1" id="KW-1003">Cell membrane</keyword>
<keyword evidence="1" id="KW-0997">Cell inner membrane</keyword>
<protein>
    <recommendedName>
        <fullName evidence="1">Phosphatidylglycerophosphatase A</fullName>
        <ecNumber evidence="1">3.1.3.27</ecNumber>
    </recommendedName>
    <alternativeName>
        <fullName evidence="1">Phosphatidylglycerolphosphate phosphatase A</fullName>
    </alternativeName>
</protein>
<keyword evidence="1" id="KW-0595">Phospholipid degradation</keyword>
<sequence length="160" mass="18005">MKFLYKLISTWWLSGTVKNMPGTIGSLAAYPIVPILLNDRILGTAIIFFLFLVGLWSTGNYIQHYKAPHDPKEVVIDEVVGQLLTVLLVSILLEQEMNSSVLLVCFFSFRFFDIIKVWPINLIDKNTKGPLGIMLDDVVAAILAFVFIGAFYCLLLVYAE</sequence>
<feature type="transmembrane region" description="Helical" evidence="2">
    <location>
        <begin position="99"/>
        <end position="118"/>
    </location>
</feature>
<keyword evidence="1" id="KW-0479">Metal-binding</keyword>
<dbReference type="PIRSF" id="PIRSF006162">
    <property type="entry name" value="PgpA"/>
    <property type="match status" value="1"/>
</dbReference>
<keyword evidence="1" id="KW-0460">Magnesium</keyword>
<feature type="transmembrane region" description="Helical" evidence="2">
    <location>
        <begin position="74"/>
        <end position="93"/>
    </location>
</feature>
<dbReference type="GO" id="GO:0008962">
    <property type="term" value="F:phosphatidylglycerophosphatase activity"/>
    <property type="evidence" value="ECO:0007669"/>
    <property type="project" value="UniProtKB-EC"/>
</dbReference>
<feature type="domain" description="YutG/PgpA" evidence="3">
    <location>
        <begin position="8"/>
        <end position="148"/>
    </location>
</feature>
<feature type="transmembrane region" description="Helical" evidence="2">
    <location>
        <begin position="138"/>
        <end position="159"/>
    </location>
</feature>
<comment type="catalytic activity">
    <reaction evidence="1">
        <text>a 1,2-diacyl-sn-glycero-3-phospho-(1'-sn-glycero-3'-phosphate) + H2O = a 1,2-diacyl-sn-glycero-3-phospho-(1'-sn-glycerol) + phosphate</text>
        <dbReference type="Rhea" id="RHEA:33751"/>
        <dbReference type="ChEBI" id="CHEBI:15377"/>
        <dbReference type="ChEBI" id="CHEBI:43474"/>
        <dbReference type="ChEBI" id="CHEBI:60110"/>
        <dbReference type="ChEBI" id="CHEBI:64716"/>
        <dbReference type="EC" id="3.1.3.27"/>
    </reaction>
</comment>
<dbReference type="SUPFAM" id="SSF101307">
    <property type="entry name" value="YutG-like"/>
    <property type="match status" value="1"/>
</dbReference>
<gene>
    <name evidence="4" type="primary">pgpA</name>
    <name evidence="4" type="ORF">WBAF_0239</name>
</gene>
<dbReference type="EMBL" id="OUNF01000061">
    <property type="protein sequence ID" value="SPP33768.1"/>
    <property type="molecule type" value="Genomic_DNA"/>
</dbReference>
<comment type="cofactor">
    <cofactor evidence="1">
        <name>Mg(2+)</name>
        <dbReference type="ChEBI" id="CHEBI:18420"/>
    </cofactor>
</comment>
<keyword evidence="1" id="KW-1208">Phospholipid metabolism</keyword>
<dbReference type="InterPro" id="IPR026037">
    <property type="entry name" value="PgpA"/>
</dbReference>
<dbReference type="InterPro" id="IPR007686">
    <property type="entry name" value="YutG/PgpA"/>
</dbReference>
<dbReference type="Pfam" id="PF04608">
    <property type="entry name" value="PgpA"/>
    <property type="match status" value="1"/>
</dbReference>
<proteinExistence type="predicted"/>
<comment type="subcellular location">
    <subcellularLocation>
        <location evidence="1">Cell inner membrane</location>
        <topology evidence="1">Multi-pass membrane protein</topology>
    </subcellularLocation>
</comment>
<evidence type="ECO:0000256" key="1">
    <source>
        <dbReference type="PIRNR" id="PIRNR006162"/>
    </source>
</evidence>
<dbReference type="GO" id="GO:0006655">
    <property type="term" value="P:phosphatidylglycerol biosynthetic process"/>
    <property type="evidence" value="ECO:0007669"/>
    <property type="project" value="UniProtKB-UniPathway"/>
</dbReference>
<accession>A0A3B0IX06</accession>
<organism evidence="4">
    <name type="scientific">Wolbachia endosymbiont of Aleurodicus floccissimus</name>
    <dbReference type="NCBI Taxonomy" id="2152762"/>
    <lineage>
        <taxon>Bacteria</taxon>
        <taxon>Pseudomonadati</taxon>
        <taxon>Pseudomonadota</taxon>
        <taxon>Alphaproteobacteria</taxon>
        <taxon>Rickettsiales</taxon>
        <taxon>Anaplasmataceae</taxon>
        <taxon>Wolbachieae</taxon>
        <taxon>Wolbachia</taxon>
    </lineage>
</organism>
<keyword evidence="1 2" id="KW-0472">Membrane</keyword>
<evidence type="ECO:0000259" key="3">
    <source>
        <dbReference type="Pfam" id="PF04608"/>
    </source>
</evidence>
<dbReference type="PANTHER" id="PTHR36305:SF1">
    <property type="entry name" value="PHOSPHATIDYLGLYCEROPHOSPHATASE A"/>
    <property type="match status" value="1"/>
</dbReference>
<evidence type="ECO:0000313" key="4">
    <source>
        <dbReference type="EMBL" id="SPP33768.1"/>
    </source>
</evidence>
<keyword evidence="1 2" id="KW-0812">Transmembrane</keyword>
<dbReference type="InterPro" id="IPR036681">
    <property type="entry name" value="PgpA-like_sf"/>
</dbReference>
<dbReference type="GO" id="GO:0009395">
    <property type="term" value="P:phospholipid catabolic process"/>
    <property type="evidence" value="ECO:0007669"/>
    <property type="project" value="UniProtKB-KW"/>
</dbReference>
<reference evidence="4" key="1">
    <citation type="submission" date="2018-04" db="EMBL/GenBank/DDBJ databases">
        <authorList>
            <person name="Go L.Y."/>
            <person name="Mitchell J.A."/>
        </authorList>
    </citation>
    <scope>NUCLEOTIDE SEQUENCE</scope>
    <source>
        <strain evidence="4">WBAF</strain>
    </source>
</reference>
<name>A0A3B0IX06_9RICK</name>
<dbReference type="PANTHER" id="PTHR36305">
    <property type="entry name" value="PHOSPHATIDYLGLYCEROPHOSPHATASE A"/>
    <property type="match status" value="1"/>
</dbReference>
<evidence type="ECO:0000256" key="2">
    <source>
        <dbReference type="SAM" id="Phobius"/>
    </source>
</evidence>
<feature type="transmembrane region" description="Helical" evidence="2">
    <location>
        <begin position="41"/>
        <end position="62"/>
    </location>
</feature>